<dbReference type="SUPFAM" id="SSF50447">
    <property type="entry name" value="Translation proteins"/>
    <property type="match status" value="1"/>
</dbReference>
<feature type="compositionally biased region" description="Basic residues" evidence="10">
    <location>
        <begin position="233"/>
        <end position="248"/>
    </location>
</feature>
<evidence type="ECO:0000256" key="2">
    <source>
        <dbReference type="ARBA" id="ARBA00007249"/>
    </source>
</evidence>
<dbReference type="InterPro" id="IPR054696">
    <property type="entry name" value="GTP-eEF1A_C"/>
</dbReference>
<keyword evidence="6" id="KW-0648">Protein biosynthesis</keyword>
<dbReference type="InterPro" id="IPR050100">
    <property type="entry name" value="TRAFAC_GTPase_members"/>
</dbReference>
<keyword evidence="3" id="KW-0963">Cytoplasm</keyword>
<accession>A0AAD1Y265</accession>
<evidence type="ECO:0000256" key="6">
    <source>
        <dbReference type="ARBA" id="ARBA00022917"/>
    </source>
</evidence>
<evidence type="ECO:0000256" key="4">
    <source>
        <dbReference type="ARBA" id="ARBA00022741"/>
    </source>
</evidence>
<evidence type="ECO:0000256" key="1">
    <source>
        <dbReference type="ARBA" id="ARBA00004496"/>
    </source>
</evidence>
<dbReference type="Gene3D" id="3.40.50.300">
    <property type="entry name" value="P-loop containing nucleotide triphosphate hydrolases"/>
    <property type="match status" value="1"/>
</dbReference>
<evidence type="ECO:0000256" key="8">
    <source>
        <dbReference type="ARBA" id="ARBA00049117"/>
    </source>
</evidence>
<feature type="region of interest" description="Disordered" evidence="10">
    <location>
        <begin position="738"/>
        <end position="761"/>
    </location>
</feature>
<feature type="region of interest" description="Disordered" evidence="10">
    <location>
        <begin position="222"/>
        <end position="262"/>
    </location>
</feature>
<dbReference type="GO" id="GO:0006412">
    <property type="term" value="P:translation"/>
    <property type="evidence" value="ECO:0007669"/>
    <property type="project" value="UniProtKB-KW"/>
</dbReference>
<keyword evidence="4" id="KW-0547">Nucleotide-binding</keyword>
<evidence type="ECO:0000256" key="10">
    <source>
        <dbReference type="SAM" id="MobiDB-lite"/>
    </source>
</evidence>
<feature type="domain" description="Tr-type G" evidence="11">
    <location>
        <begin position="298"/>
        <end position="525"/>
    </location>
</feature>
<evidence type="ECO:0000313" key="13">
    <source>
        <dbReference type="Proteomes" id="UP001295684"/>
    </source>
</evidence>
<reference evidence="12" key="1">
    <citation type="submission" date="2023-07" db="EMBL/GenBank/DDBJ databases">
        <authorList>
            <consortium name="AG Swart"/>
            <person name="Singh M."/>
            <person name="Singh A."/>
            <person name="Seah K."/>
            <person name="Emmerich C."/>
        </authorList>
    </citation>
    <scope>NUCLEOTIDE SEQUENCE</scope>
    <source>
        <strain evidence="12">DP1</strain>
    </source>
</reference>
<dbReference type="FunFam" id="3.40.50.300:FF:000204">
    <property type="entry name" value="Translation elongation factor Tu"/>
    <property type="match status" value="1"/>
</dbReference>
<dbReference type="CDD" id="cd03704">
    <property type="entry name" value="eRF3_C_III"/>
    <property type="match status" value="1"/>
</dbReference>
<dbReference type="InterPro" id="IPR009001">
    <property type="entry name" value="Transl_elong_EF1A/Init_IF2_C"/>
</dbReference>
<dbReference type="PRINTS" id="PR00315">
    <property type="entry name" value="ELONGATNFCT"/>
</dbReference>
<dbReference type="Pfam" id="PF00009">
    <property type="entry name" value="GTP_EFTU"/>
    <property type="match status" value="1"/>
</dbReference>
<dbReference type="Proteomes" id="UP001295684">
    <property type="component" value="Unassembled WGS sequence"/>
</dbReference>
<evidence type="ECO:0000313" key="12">
    <source>
        <dbReference type="EMBL" id="CAI2383247.1"/>
    </source>
</evidence>
<feature type="region of interest" description="Disordered" evidence="10">
    <location>
        <begin position="1"/>
        <end position="47"/>
    </location>
</feature>
<dbReference type="GO" id="GO:0005737">
    <property type="term" value="C:cytoplasm"/>
    <property type="evidence" value="ECO:0007669"/>
    <property type="project" value="UniProtKB-SubCell"/>
</dbReference>
<keyword evidence="7" id="KW-0342">GTP-binding</keyword>
<evidence type="ECO:0000256" key="5">
    <source>
        <dbReference type="ARBA" id="ARBA00022801"/>
    </source>
</evidence>
<dbReference type="InterPro" id="IPR004161">
    <property type="entry name" value="EFTu-like_2"/>
</dbReference>
<dbReference type="FunFam" id="2.40.30.10:FF:000020">
    <property type="entry name" value="Translation elongation factor EF-1"/>
    <property type="match status" value="1"/>
</dbReference>
<feature type="compositionally biased region" description="Polar residues" evidence="10">
    <location>
        <begin position="21"/>
        <end position="31"/>
    </location>
</feature>
<evidence type="ECO:0000256" key="9">
    <source>
        <dbReference type="SAM" id="Coils"/>
    </source>
</evidence>
<dbReference type="CDD" id="cd01883">
    <property type="entry name" value="EF1_alpha"/>
    <property type="match status" value="1"/>
</dbReference>
<dbReference type="Pfam" id="PF03144">
    <property type="entry name" value="GTP_EFTU_D2"/>
    <property type="match status" value="1"/>
</dbReference>
<protein>
    <recommendedName>
        <fullName evidence="11">Tr-type G domain-containing protein</fullName>
    </recommendedName>
</protein>
<dbReference type="InterPro" id="IPR027417">
    <property type="entry name" value="P-loop_NTPase"/>
</dbReference>
<comment type="similarity">
    <text evidence="2">Belongs to the TRAFAC class translation factor GTPase superfamily. Classic translation factor GTPase family. EF-Tu/EF-1A subfamily.</text>
</comment>
<dbReference type="PANTHER" id="PTHR23115">
    <property type="entry name" value="TRANSLATION FACTOR"/>
    <property type="match status" value="1"/>
</dbReference>
<comment type="subcellular location">
    <subcellularLocation>
        <location evidence="1">Cytoplasm</location>
    </subcellularLocation>
</comment>
<keyword evidence="5" id="KW-0378">Hydrolase</keyword>
<dbReference type="EMBL" id="CAMPGE010025496">
    <property type="protein sequence ID" value="CAI2383247.1"/>
    <property type="molecule type" value="Genomic_DNA"/>
</dbReference>
<dbReference type="SUPFAM" id="SSF50465">
    <property type="entry name" value="EF-Tu/eEF-1alpha/eIF2-gamma C-terminal domain"/>
    <property type="match status" value="1"/>
</dbReference>
<dbReference type="SUPFAM" id="SSF52540">
    <property type="entry name" value="P-loop containing nucleoside triphosphate hydrolases"/>
    <property type="match status" value="1"/>
</dbReference>
<dbReference type="InterPro" id="IPR000795">
    <property type="entry name" value="T_Tr_GTP-bd_dom"/>
</dbReference>
<comment type="caution">
    <text evidence="12">The sequence shown here is derived from an EMBL/GenBank/DDBJ whole genome shotgun (WGS) entry which is preliminary data.</text>
</comment>
<dbReference type="Pfam" id="PF22594">
    <property type="entry name" value="GTP-eEF1A_C"/>
    <property type="match status" value="1"/>
</dbReference>
<evidence type="ECO:0000259" key="11">
    <source>
        <dbReference type="PROSITE" id="PS51722"/>
    </source>
</evidence>
<dbReference type="GO" id="GO:0003924">
    <property type="term" value="F:GTPase activity"/>
    <property type="evidence" value="ECO:0007669"/>
    <property type="project" value="InterPro"/>
</dbReference>
<proteinExistence type="inferred from homology"/>
<evidence type="ECO:0000256" key="7">
    <source>
        <dbReference type="ARBA" id="ARBA00023134"/>
    </source>
</evidence>
<comment type="catalytic activity">
    <reaction evidence="8">
        <text>GTP + H2O = GDP + phosphate + H(+)</text>
        <dbReference type="Rhea" id="RHEA:19669"/>
        <dbReference type="ChEBI" id="CHEBI:15377"/>
        <dbReference type="ChEBI" id="CHEBI:15378"/>
        <dbReference type="ChEBI" id="CHEBI:37565"/>
        <dbReference type="ChEBI" id="CHEBI:43474"/>
        <dbReference type="ChEBI" id="CHEBI:58189"/>
    </reaction>
    <physiologicalReaction direction="left-to-right" evidence="8">
        <dbReference type="Rhea" id="RHEA:19670"/>
    </physiologicalReaction>
</comment>
<gene>
    <name evidence="12" type="ORF">ECRASSUSDP1_LOCUS24742</name>
</gene>
<dbReference type="Gene3D" id="2.40.30.10">
    <property type="entry name" value="Translation factors"/>
    <property type="match status" value="2"/>
</dbReference>
<keyword evidence="9" id="KW-0175">Coiled coil</keyword>
<name>A0AAD1Y265_EUPCR</name>
<evidence type="ECO:0000256" key="3">
    <source>
        <dbReference type="ARBA" id="ARBA00022490"/>
    </source>
</evidence>
<keyword evidence="13" id="KW-1185">Reference proteome</keyword>
<dbReference type="PROSITE" id="PS51722">
    <property type="entry name" value="G_TR_2"/>
    <property type="match status" value="1"/>
</dbReference>
<feature type="coiled-coil region" evidence="9">
    <location>
        <begin position="194"/>
        <end position="221"/>
    </location>
</feature>
<dbReference type="InterPro" id="IPR009000">
    <property type="entry name" value="Transl_B-barrel_sf"/>
</dbReference>
<sequence>MSKLGDFPALGAGEEKKVQAQKPQSTPTNGTEEAKAASSGTDKPKAKLKLGSKTFAARNFTPKKKEFINYYIPHEEPSIKETEYFPTLGGGPVEEPKETESQQKHNEFLQEHEVFKQYIGLLPRDLWFVPNEMIDAAGYPIMANLPDLYIYMWNTYNMFFNPDGTWNTLTTNAETVRSTLGALWTHAEWRDRVLEEEQIAMEKYERELAEWERENADYYDDDDGMGLDDNFQQKKKNKKGKKTRKKKPMPPPKPKGLEDYKRFQRDKDDPVIAKPKTGFKEPGEIALEKPLVEVDESRVPSSLVFIGHVDVGKSTICGNLMLMSGMIDQRTVENYKQEAKEKNRDSWWLAYVMDISDDEKSKGKTVEVGRASLETPGRRYTIFDAPGHKNYVPDMIMGAAMSDLAALVISARKGEYESGFERDGQTREHAQLARSLGVDRLIVIVNKMDESSVEWSEERYQEIVSGITPFLTESCGFEPENLTFIPISGLTGENIDKISDKSPWYTGPTLLECLDSVELPEKDPQGPIRVPVIDKMKDRGIVAFGKVESGTIEIGTRLTVMPNDRHCQVTGILNCKQEFVKYAAAGENVQIKVRMIDDENLINRGDVLCPFDAPSPITELFEAELQVLELLPHRQILTPGYKSMMHLHTIGDEIVVKSLKGIYEQDGSGKEYLNRKAKYAKSGSKCLVTITTRIPVSLEKYEFIEHMGRFTLRDEGKTIAIGKVLRYKPTVLASAEGANPLEEAKDARGSGAEAEDSKENQ</sequence>
<organism evidence="12 13">
    <name type="scientific">Euplotes crassus</name>
    <dbReference type="NCBI Taxonomy" id="5936"/>
    <lineage>
        <taxon>Eukaryota</taxon>
        <taxon>Sar</taxon>
        <taxon>Alveolata</taxon>
        <taxon>Ciliophora</taxon>
        <taxon>Intramacronucleata</taxon>
        <taxon>Spirotrichea</taxon>
        <taxon>Hypotrichia</taxon>
        <taxon>Euplotida</taxon>
        <taxon>Euplotidae</taxon>
        <taxon>Moneuplotes</taxon>
    </lineage>
</organism>
<dbReference type="AlphaFoldDB" id="A0AAD1Y265"/>
<dbReference type="GO" id="GO:0005525">
    <property type="term" value="F:GTP binding"/>
    <property type="evidence" value="ECO:0007669"/>
    <property type="project" value="UniProtKB-KW"/>
</dbReference>